<comment type="caution">
    <text evidence="4">The sequence shown here is derived from an EMBL/GenBank/DDBJ whole genome shotgun (WGS) entry which is preliminary data.</text>
</comment>
<dbReference type="Gene3D" id="3.40.630.30">
    <property type="match status" value="1"/>
</dbReference>
<dbReference type="InterPro" id="IPR016181">
    <property type="entry name" value="Acyl_CoA_acyltransferase"/>
</dbReference>
<keyword evidence="1" id="KW-0808">Transferase</keyword>
<sequence>MEFRTATRSDVPAVLQLLADDDISRERGFGDAPVAEDVDAAIWAAFEEIDADPNNELVVADDGGEVVATCQLTFTPGLSRLGARRMTIEAVRVRVDRRGSGLGSDFMAYALNRARERGCRIAQLTTDKRRDDAHRFYERLGFVASHEGMKLVL</sequence>
<dbReference type="PANTHER" id="PTHR43877">
    <property type="entry name" value="AMINOALKYLPHOSPHONATE N-ACETYLTRANSFERASE-RELATED-RELATED"/>
    <property type="match status" value="1"/>
</dbReference>
<dbReference type="Proteomes" id="UP001523216">
    <property type="component" value="Unassembled WGS sequence"/>
</dbReference>
<dbReference type="Pfam" id="PF00583">
    <property type="entry name" value="Acetyltransf_1"/>
    <property type="match status" value="1"/>
</dbReference>
<evidence type="ECO:0000313" key="5">
    <source>
        <dbReference type="Proteomes" id="UP001523216"/>
    </source>
</evidence>
<evidence type="ECO:0000256" key="2">
    <source>
        <dbReference type="ARBA" id="ARBA00023315"/>
    </source>
</evidence>
<protein>
    <submittedName>
        <fullName evidence="4">GNAT family N-acetyltransferase</fullName>
    </submittedName>
</protein>
<proteinExistence type="predicted"/>
<feature type="domain" description="N-acetyltransferase" evidence="3">
    <location>
        <begin position="1"/>
        <end position="153"/>
    </location>
</feature>
<dbReference type="InterPro" id="IPR050832">
    <property type="entry name" value="Bact_Acetyltransf"/>
</dbReference>
<dbReference type="InterPro" id="IPR000182">
    <property type="entry name" value="GNAT_dom"/>
</dbReference>
<name>A0ABT0YB33_9ACTN</name>
<reference evidence="4 5" key="1">
    <citation type="submission" date="2022-06" db="EMBL/GenBank/DDBJ databases">
        <title>Actinoplanes abujensis sp. nov., isolated from Nigerian arid soil.</title>
        <authorList>
            <person name="Ding P."/>
        </authorList>
    </citation>
    <scope>NUCLEOTIDE SEQUENCE [LARGE SCALE GENOMIC DNA]</scope>
    <source>
        <strain evidence="5">TRM88002</strain>
    </source>
</reference>
<keyword evidence="2" id="KW-0012">Acyltransferase</keyword>
<dbReference type="SUPFAM" id="SSF55729">
    <property type="entry name" value="Acyl-CoA N-acyltransferases (Nat)"/>
    <property type="match status" value="1"/>
</dbReference>
<evidence type="ECO:0000313" key="4">
    <source>
        <dbReference type="EMBL" id="MCM4083248.1"/>
    </source>
</evidence>
<accession>A0ABT0YB33</accession>
<dbReference type="PROSITE" id="PS51186">
    <property type="entry name" value="GNAT"/>
    <property type="match status" value="1"/>
</dbReference>
<keyword evidence="5" id="KW-1185">Reference proteome</keyword>
<gene>
    <name evidence="4" type="ORF">LXN57_37440</name>
</gene>
<dbReference type="RefSeq" id="WP_251802959.1">
    <property type="nucleotide sequence ID" value="NZ_JAMQOL010000057.1"/>
</dbReference>
<dbReference type="EMBL" id="JAMQOL010000057">
    <property type="protein sequence ID" value="MCM4083248.1"/>
    <property type="molecule type" value="Genomic_DNA"/>
</dbReference>
<evidence type="ECO:0000256" key="1">
    <source>
        <dbReference type="ARBA" id="ARBA00022679"/>
    </source>
</evidence>
<evidence type="ECO:0000259" key="3">
    <source>
        <dbReference type="PROSITE" id="PS51186"/>
    </source>
</evidence>
<dbReference type="CDD" id="cd04301">
    <property type="entry name" value="NAT_SF"/>
    <property type="match status" value="1"/>
</dbReference>
<organism evidence="4 5">
    <name type="scientific">Paractinoplanes hotanensis</name>
    <dbReference type="NCBI Taxonomy" id="2906497"/>
    <lineage>
        <taxon>Bacteria</taxon>
        <taxon>Bacillati</taxon>
        <taxon>Actinomycetota</taxon>
        <taxon>Actinomycetes</taxon>
        <taxon>Micromonosporales</taxon>
        <taxon>Micromonosporaceae</taxon>
        <taxon>Paractinoplanes</taxon>
    </lineage>
</organism>